<sequence length="85" mass="9716">MLEESLTEEGSLVLLLLLEFAVIVFNSTSVEQTFLFDVCRDWDSSMEVVLTCILHCQITHRLSQFLAVGLRLCLSLGVFTYYDYS</sequence>
<accession>A0A0K2VH32</accession>
<dbReference type="EMBL" id="HACA01031910">
    <property type="protein sequence ID" value="CDW49271.1"/>
    <property type="molecule type" value="Transcribed_RNA"/>
</dbReference>
<dbReference type="AlphaFoldDB" id="A0A0K2VH32"/>
<name>A0A0K2VH32_LEPSM</name>
<protein>
    <submittedName>
        <fullName evidence="1">Uncharacterized protein</fullName>
    </submittedName>
</protein>
<organism evidence="1">
    <name type="scientific">Lepeophtheirus salmonis</name>
    <name type="common">Salmon louse</name>
    <name type="synonym">Caligus salmonis</name>
    <dbReference type="NCBI Taxonomy" id="72036"/>
    <lineage>
        <taxon>Eukaryota</taxon>
        <taxon>Metazoa</taxon>
        <taxon>Ecdysozoa</taxon>
        <taxon>Arthropoda</taxon>
        <taxon>Crustacea</taxon>
        <taxon>Multicrustacea</taxon>
        <taxon>Hexanauplia</taxon>
        <taxon>Copepoda</taxon>
        <taxon>Siphonostomatoida</taxon>
        <taxon>Caligidae</taxon>
        <taxon>Lepeophtheirus</taxon>
    </lineage>
</organism>
<reference evidence="1" key="1">
    <citation type="submission" date="2014-05" db="EMBL/GenBank/DDBJ databases">
        <authorList>
            <person name="Chronopoulou M."/>
        </authorList>
    </citation>
    <scope>NUCLEOTIDE SEQUENCE</scope>
    <source>
        <tissue evidence="1">Whole organism</tissue>
    </source>
</reference>
<evidence type="ECO:0000313" key="1">
    <source>
        <dbReference type="EMBL" id="CDW49271.1"/>
    </source>
</evidence>
<proteinExistence type="predicted"/>